<reference evidence="1" key="1">
    <citation type="journal article" date="2015" name="Nature">
        <title>Complex archaea that bridge the gap between prokaryotes and eukaryotes.</title>
        <authorList>
            <person name="Spang A."/>
            <person name="Saw J.H."/>
            <person name="Jorgensen S.L."/>
            <person name="Zaremba-Niedzwiedzka K."/>
            <person name="Martijn J."/>
            <person name="Lind A.E."/>
            <person name="van Eijk R."/>
            <person name="Schleper C."/>
            <person name="Guy L."/>
            <person name="Ettema T.J."/>
        </authorList>
    </citation>
    <scope>NUCLEOTIDE SEQUENCE</scope>
</reference>
<protein>
    <submittedName>
        <fullName evidence="1">Uncharacterized protein</fullName>
    </submittedName>
</protein>
<organism evidence="1">
    <name type="scientific">marine sediment metagenome</name>
    <dbReference type="NCBI Taxonomy" id="412755"/>
    <lineage>
        <taxon>unclassified sequences</taxon>
        <taxon>metagenomes</taxon>
        <taxon>ecological metagenomes</taxon>
    </lineage>
</organism>
<name>A0A0F9B5Z6_9ZZZZ</name>
<sequence length="53" mass="5390">MPTLGGVLDIIAGAQEQLEAEAAGIAAAAVPVDVEKHLSILVRSYQGVLCGED</sequence>
<proteinExistence type="predicted"/>
<gene>
    <name evidence="1" type="ORF">LCGC14_2486470</name>
</gene>
<dbReference type="AlphaFoldDB" id="A0A0F9B5Z6"/>
<comment type="caution">
    <text evidence="1">The sequence shown here is derived from an EMBL/GenBank/DDBJ whole genome shotgun (WGS) entry which is preliminary data.</text>
</comment>
<evidence type="ECO:0000313" key="1">
    <source>
        <dbReference type="EMBL" id="KKL17349.1"/>
    </source>
</evidence>
<accession>A0A0F9B5Z6</accession>
<dbReference type="EMBL" id="LAZR01039293">
    <property type="protein sequence ID" value="KKL17349.1"/>
    <property type="molecule type" value="Genomic_DNA"/>
</dbReference>